<feature type="transmembrane region" description="Helical" evidence="6">
    <location>
        <begin position="245"/>
        <end position="267"/>
    </location>
</feature>
<feature type="transmembrane region" description="Helical" evidence="6">
    <location>
        <begin position="34"/>
        <end position="60"/>
    </location>
</feature>
<protein>
    <recommendedName>
        <fullName evidence="7">G-protein coupled receptors family 1 profile domain-containing protein</fullName>
    </recommendedName>
</protein>
<sequence>MAALLNSTDFWYLGIDDVVNAYIKHNRKDFITYAWLQGVVLCLISPFIIFGNAFVIYAVWKDPFKNLHSWPSNLILQCMAVADLLAGVVLAPMQVYWLFSQAVTQTSALSFHIIMSLAAIFVGTSLAHIFLLSIDRLFAVMRPLSYKFVMSRGRISLAISVLWLYFICFGILMSCLQNSIFIVTIIFNVQMFVILQITFCFYGLIVYRLRRNYREWHERITRGSVRVTHQEQFADAERRLGKSMAFVISFSFFFITPFMVVFFLLYFCIECYSYSRMFLVSTGVEITLLYLYSVGKPLVYCWRFPKFKEIAKHYFKNYCRYCIAAEKTYRRTETIDTVISAI</sequence>
<organism evidence="8 9">
    <name type="scientific">Porites lobata</name>
    <dbReference type="NCBI Taxonomy" id="104759"/>
    <lineage>
        <taxon>Eukaryota</taxon>
        <taxon>Metazoa</taxon>
        <taxon>Cnidaria</taxon>
        <taxon>Anthozoa</taxon>
        <taxon>Hexacorallia</taxon>
        <taxon>Scleractinia</taxon>
        <taxon>Fungiina</taxon>
        <taxon>Poritidae</taxon>
        <taxon>Porites</taxon>
    </lineage>
</organism>
<evidence type="ECO:0000256" key="1">
    <source>
        <dbReference type="ARBA" id="ARBA00004651"/>
    </source>
</evidence>
<feature type="transmembrane region" description="Helical" evidence="6">
    <location>
        <begin position="273"/>
        <end position="293"/>
    </location>
</feature>
<comment type="subcellular location">
    <subcellularLocation>
        <location evidence="1">Cell membrane</location>
        <topology evidence="1">Multi-pass membrane protein</topology>
    </subcellularLocation>
</comment>
<dbReference type="Pfam" id="PF00001">
    <property type="entry name" value="7tm_1"/>
    <property type="match status" value="1"/>
</dbReference>
<evidence type="ECO:0000256" key="3">
    <source>
        <dbReference type="ARBA" id="ARBA00022692"/>
    </source>
</evidence>
<feature type="transmembrane region" description="Helical" evidence="6">
    <location>
        <begin position="111"/>
        <end position="134"/>
    </location>
</feature>
<accession>A0ABN8N9N9</accession>
<gene>
    <name evidence="8" type="ORF">PLOB_00002886</name>
</gene>
<reference evidence="8 9" key="1">
    <citation type="submission" date="2022-05" db="EMBL/GenBank/DDBJ databases">
        <authorList>
            <consortium name="Genoscope - CEA"/>
            <person name="William W."/>
        </authorList>
    </citation>
    <scope>NUCLEOTIDE SEQUENCE [LARGE SCALE GENOMIC DNA]</scope>
</reference>
<dbReference type="InterPro" id="IPR000276">
    <property type="entry name" value="GPCR_Rhodpsn"/>
</dbReference>
<dbReference type="EMBL" id="CALNXK010000011">
    <property type="protein sequence ID" value="CAH3043393.1"/>
    <property type="molecule type" value="Genomic_DNA"/>
</dbReference>
<keyword evidence="5 6" id="KW-0472">Membrane</keyword>
<dbReference type="CDD" id="cd00637">
    <property type="entry name" value="7tm_classA_rhodopsin-like"/>
    <property type="match status" value="1"/>
</dbReference>
<evidence type="ECO:0000256" key="4">
    <source>
        <dbReference type="ARBA" id="ARBA00022989"/>
    </source>
</evidence>
<evidence type="ECO:0000256" key="5">
    <source>
        <dbReference type="ARBA" id="ARBA00023136"/>
    </source>
</evidence>
<keyword evidence="2" id="KW-1003">Cell membrane</keyword>
<keyword evidence="3 6" id="KW-0812">Transmembrane</keyword>
<evidence type="ECO:0000256" key="2">
    <source>
        <dbReference type="ARBA" id="ARBA00022475"/>
    </source>
</evidence>
<evidence type="ECO:0000313" key="8">
    <source>
        <dbReference type="EMBL" id="CAH3043393.1"/>
    </source>
</evidence>
<evidence type="ECO:0000313" key="9">
    <source>
        <dbReference type="Proteomes" id="UP001159405"/>
    </source>
</evidence>
<dbReference type="Proteomes" id="UP001159405">
    <property type="component" value="Unassembled WGS sequence"/>
</dbReference>
<keyword evidence="4 6" id="KW-1133">Transmembrane helix</keyword>
<evidence type="ECO:0000259" key="7">
    <source>
        <dbReference type="PROSITE" id="PS50262"/>
    </source>
</evidence>
<feature type="transmembrane region" description="Helical" evidence="6">
    <location>
        <begin position="180"/>
        <end position="207"/>
    </location>
</feature>
<dbReference type="PANTHER" id="PTHR22750">
    <property type="entry name" value="G-PROTEIN COUPLED RECEPTOR"/>
    <property type="match status" value="1"/>
</dbReference>
<dbReference type="Gene3D" id="1.20.1070.10">
    <property type="entry name" value="Rhodopsin 7-helix transmembrane proteins"/>
    <property type="match status" value="1"/>
</dbReference>
<keyword evidence="9" id="KW-1185">Reference proteome</keyword>
<dbReference type="SUPFAM" id="SSF81321">
    <property type="entry name" value="Family A G protein-coupled receptor-like"/>
    <property type="match status" value="1"/>
</dbReference>
<feature type="transmembrane region" description="Helical" evidence="6">
    <location>
        <begin position="155"/>
        <end position="174"/>
    </location>
</feature>
<proteinExistence type="predicted"/>
<dbReference type="InterPro" id="IPR017452">
    <property type="entry name" value="GPCR_Rhodpsn_7TM"/>
</dbReference>
<name>A0ABN8N9N9_9CNID</name>
<evidence type="ECO:0000256" key="6">
    <source>
        <dbReference type="SAM" id="Phobius"/>
    </source>
</evidence>
<dbReference type="PRINTS" id="PR00237">
    <property type="entry name" value="GPCRRHODOPSN"/>
</dbReference>
<dbReference type="PROSITE" id="PS50262">
    <property type="entry name" value="G_PROTEIN_RECEP_F1_2"/>
    <property type="match status" value="1"/>
</dbReference>
<feature type="domain" description="G-protein coupled receptors family 1 profile" evidence="7">
    <location>
        <begin position="51"/>
        <end position="300"/>
    </location>
</feature>
<comment type="caution">
    <text evidence="8">The sequence shown here is derived from an EMBL/GenBank/DDBJ whole genome shotgun (WGS) entry which is preliminary data.</text>
</comment>
<feature type="transmembrane region" description="Helical" evidence="6">
    <location>
        <begin position="72"/>
        <end position="99"/>
    </location>
</feature>